<reference evidence="2 3" key="1">
    <citation type="submission" date="2019-03" db="EMBL/GenBank/DDBJ databases">
        <title>Genomic Encyclopedia of Type Strains, Phase IV (KMG-IV): sequencing the most valuable type-strain genomes for metagenomic binning, comparative biology and taxonomic classification.</title>
        <authorList>
            <person name="Goeker M."/>
        </authorList>
    </citation>
    <scope>NUCLEOTIDE SEQUENCE [LARGE SCALE GENOMIC DNA]</scope>
    <source>
        <strain evidence="2 3">LX-B</strain>
    </source>
</reference>
<dbReference type="SUPFAM" id="SSF55856">
    <property type="entry name" value="Cytochrome b5-like heme/steroid binding domain"/>
    <property type="match status" value="1"/>
</dbReference>
<sequence length="79" mass="8677">MPEIPANRRFTRAELSRYNGQNGMPAYVAVNQTVYDVTTVFVQGKHFNHLAGQDLTGAFLRQHAPVSLSGYPVVGILMG</sequence>
<accession>A0A4R1R8C7</accession>
<dbReference type="Pfam" id="PF00173">
    <property type="entry name" value="Cyt-b5"/>
    <property type="match status" value="1"/>
</dbReference>
<proteinExistence type="predicted"/>
<dbReference type="RefSeq" id="WP_132016031.1">
    <property type="nucleotide sequence ID" value="NZ_SLUN01000030.1"/>
</dbReference>
<dbReference type="SMART" id="SM01117">
    <property type="entry name" value="Cyt-b5"/>
    <property type="match status" value="1"/>
</dbReference>
<feature type="domain" description="Cytochrome b5 heme-binding" evidence="1">
    <location>
        <begin position="10"/>
        <end position="78"/>
    </location>
</feature>
<protein>
    <submittedName>
        <fullName evidence="2">Putative heme/steroid binding protein</fullName>
    </submittedName>
</protein>
<evidence type="ECO:0000259" key="1">
    <source>
        <dbReference type="SMART" id="SM01117"/>
    </source>
</evidence>
<dbReference type="InterPro" id="IPR036400">
    <property type="entry name" value="Cyt_B5-like_heme/steroid_sf"/>
</dbReference>
<dbReference type="InterPro" id="IPR001199">
    <property type="entry name" value="Cyt_B5-like_heme/steroid-bd"/>
</dbReference>
<organism evidence="2 3">
    <name type="scientific">Hydrogenispora ethanolica</name>
    <dbReference type="NCBI Taxonomy" id="1082276"/>
    <lineage>
        <taxon>Bacteria</taxon>
        <taxon>Bacillati</taxon>
        <taxon>Bacillota</taxon>
        <taxon>Hydrogenispora</taxon>
    </lineage>
</organism>
<dbReference type="Proteomes" id="UP000295008">
    <property type="component" value="Unassembled WGS sequence"/>
</dbReference>
<dbReference type="AlphaFoldDB" id="A0A4R1R8C7"/>
<evidence type="ECO:0000313" key="2">
    <source>
        <dbReference type="EMBL" id="TCL61903.1"/>
    </source>
</evidence>
<dbReference type="Gene3D" id="3.10.120.10">
    <property type="entry name" value="Cytochrome b5-like heme/steroid binding domain"/>
    <property type="match status" value="1"/>
</dbReference>
<evidence type="ECO:0000313" key="3">
    <source>
        <dbReference type="Proteomes" id="UP000295008"/>
    </source>
</evidence>
<dbReference type="EMBL" id="SLUN01000030">
    <property type="protein sequence ID" value="TCL61903.1"/>
    <property type="molecule type" value="Genomic_DNA"/>
</dbReference>
<name>A0A4R1R8C7_HYDET</name>
<dbReference type="OrthoDB" id="9785263at2"/>
<gene>
    <name evidence="2" type="ORF">EDC14_10305</name>
</gene>
<keyword evidence="3" id="KW-1185">Reference proteome</keyword>
<comment type="caution">
    <text evidence="2">The sequence shown here is derived from an EMBL/GenBank/DDBJ whole genome shotgun (WGS) entry which is preliminary data.</text>
</comment>